<keyword evidence="3 5" id="KW-1133">Transmembrane helix</keyword>
<protein>
    <submittedName>
        <fullName evidence="6">HlyD family efflux transporter periplasmic adaptor subunit</fullName>
    </submittedName>
</protein>
<keyword evidence="2 5" id="KW-0812">Transmembrane</keyword>
<keyword evidence="4 5" id="KW-0472">Membrane</keyword>
<dbReference type="Proteomes" id="UP000322362">
    <property type="component" value="Unassembled WGS sequence"/>
</dbReference>
<evidence type="ECO:0000256" key="5">
    <source>
        <dbReference type="SAM" id="Phobius"/>
    </source>
</evidence>
<name>A0A5D4GXF1_9SPHI</name>
<dbReference type="PANTHER" id="PTHR30386">
    <property type="entry name" value="MEMBRANE FUSION SUBUNIT OF EMRAB-TOLC MULTIDRUG EFFLUX PUMP"/>
    <property type="match status" value="1"/>
</dbReference>
<evidence type="ECO:0000313" key="7">
    <source>
        <dbReference type="Proteomes" id="UP000322362"/>
    </source>
</evidence>
<dbReference type="GO" id="GO:0016020">
    <property type="term" value="C:membrane"/>
    <property type="evidence" value="ECO:0007669"/>
    <property type="project" value="UniProtKB-SubCell"/>
</dbReference>
<dbReference type="PANTHER" id="PTHR30386:SF26">
    <property type="entry name" value="TRANSPORT PROTEIN COMB"/>
    <property type="match status" value="1"/>
</dbReference>
<evidence type="ECO:0000256" key="4">
    <source>
        <dbReference type="ARBA" id="ARBA00023136"/>
    </source>
</evidence>
<dbReference type="InterPro" id="IPR050739">
    <property type="entry name" value="MFP"/>
</dbReference>
<dbReference type="Gene3D" id="2.40.30.170">
    <property type="match status" value="1"/>
</dbReference>
<comment type="subcellular location">
    <subcellularLocation>
        <location evidence="1">Membrane</location>
        <topology evidence="1">Single-pass membrane protein</topology>
    </subcellularLocation>
</comment>
<evidence type="ECO:0000256" key="1">
    <source>
        <dbReference type="ARBA" id="ARBA00004167"/>
    </source>
</evidence>
<evidence type="ECO:0000256" key="3">
    <source>
        <dbReference type="ARBA" id="ARBA00022989"/>
    </source>
</evidence>
<sequence length="442" mass="50674">MEVRKEIKRTEEVDHIVNRMPNRFGVQVTIIATAIVSILLVLGFLISYPDIQIGTATINTETPAMRIFSNHAGKIILLKQNLQSVEQDEVLGYLDNPANMQDILHISELLKDVDITNMDEVLALSDFPRKVYLGSINNVYYTFLNAMQQYKNYYVNNLYDHQIRTYKSLLHEQYTLLEKTKEKAALSGNNLDILGRFAERDSILLSKRVISVAEFERNKMNQLNAVFSDVNTRNEASQIMLEIFKTQNAINETEIKKEEIEKNLYLTLSSTFHELKATLKQFDEVFVFRTPQTGNLQYLDFWNNNYFVQSGEPVFSIVPSNNKIVAQVRLPNIGAGKVEIGQEVIIKLDNYPFNEFGSLTGTVRDISLVTNTQRTQQGDIESYLVHVGLPGELITNYGNKLEFKYELKGIAEIVTKKRMLIERAFDNIRYMLSEKQPSLSAI</sequence>
<comment type="caution">
    <text evidence="6">The sequence shown here is derived from an EMBL/GenBank/DDBJ whole genome shotgun (WGS) entry which is preliminary data.</text>
</comment>
<evidence type="ECO:0000313" key="6">
    <source>
        <dbReference type="EMBL" id="TYR31240.1"/>
    </source>
</evidence>
<proteinExistence type="predicted"/>
<dbReference type="RefSeq" id="WP_148921273.1">
    <property type="nucleotide sequence ID" value="NZ_VTAV01000027.1"/>
</dbReference>
<reference evidence="6 7" key="1">
    <citation type="submission" date="2019-08" db="EMBL/GenBank/DDBJ databases">
        <title>Phlebobacter frassis gen. nov. sp. nov., a new member of family Sphingobacteriaceae isolated from sand fly rearing media.</title>
        <authorList>
            <person name="Kakumanu M.L."/>
            <person name="Marayati B.F."/>
            <person name="Wada-Katsumata A."/>
            <person name="Wasserberg G."/>
            <person name="Schal C."/>
            <person name="Apperson C.S."/>
            <person name="Ponnusamy L."/>
        </authorList>
    </citation>
    <scope>NUCLEOTIDE SEQUENCE [LARGE SCALE GENOMIC DNA]</scope>
    <source>
        <strain evidence="6 7">SSI9</strain>
    </source>
</reference>
<evidence type="ECO:0000256" key="2">
    <source>
        <dbReference type="ARBA" id="ARBA00022692"/>
    </source>
</evidence>
<keyword evidence="7" id="KW-1185">Reference proteome</keyword>
<accession>A0A5D4GXF1</accession>
<feature type="transmembrane region" description="Helical" evidence="5">
    <location>
        <begin position="28"/>
        <end position="48"/>
    </location>
</feature>
<dbReference type="EMBL" id="VTAV01000027">
    <property type="protein sequence ID" value="TYR31240.1"/>
    <property type="molecule type" value="Genomic_DNA"/>
</dbReference>
<organism evidence="6 7">
    <name type="scientific">Sphingobacterium phlebotomi</name>
    <dbReference type="NCBI Taxonomy" id="2605433"/>
    <lineage>
        <taxon>Bacteria</taxon>
        <taxon>Pseudomonadati</taxon>
        <taxon>Bacteroidota</taxon>
        <taxon>Sphingobacteriia</taxon>
        <taxon>Sphingobacteriales</taxon>
        <taxon>Sphingobacteriaceae</taxon>
        <taxon>Sphingobacterium</taxon>
    </lineage>
</organism>
<gene>
    <name evidence="6" type="ORF">FXV77_21335</name>
</gene>
<dbReference type="AlphaFoldDB" id="A0A5D4GXF1"/>